<evidence type="ECO:0000313" key="1">
    <source>
        <dbReference type="EMBL" id="SPP94173.1"/>
    </source>
</evidence>
<proteinExistence type="predicted"/>
<dbReference type="EMBL" id="LS398110">
    <property type="protein sequence ID" value="SPP94173.1"/>
    <property type="molecule type" value="Genomic_DNA"/>
</dbReference>
<sequence length="52" mass="5669">MPDECESLSPADFAKRSARTIPRYDIPGRAAVLVKLFGLTNSEGCYRAIPPS</sequence>
<dbReference type="AlphaFoldDB" id="A0A2U3PYE4"/>
<dbReference type="Proteomes" id="UP000246085">
    <property type="component" value="Chromosome BRAD3257"/>
</dbReference>
<gene>
    <name evidence="1" type="ORF">BRAD3257_3129</name>
</gene>
<name>A0A2U3PYE4_9BRAD</name>
<evidence type="ECO:0000313" key="2">
    <source>
        <dbReference type="Proteomes" id="UP000246085"/>
    </source>
</evidence>
<dbReference type="KEGG" id="bvz:BRAD3257_3129"/>
<accession>A0A2U3PYE4</accession>
<reference evidence="1 2" key="1">
    <citation type="submission" date="2018-03" db="EMBL/GenBank/DDBJ databases">
        <authorList>
            <person name="Gully D."/>
        </authorList>
    </citation>
    <scope>NUCLEOTIDE SEQUENCE [LARGE SCALE GENOMIC DNA]</scope>
    <source>
        <strain evidence="1">ORS3257</strain>
    </source>
</reference>
<protein>
    <submittedName>
        <fullName evidence="1">Uncharacterized protein</fullName>
    </submittedName>
</protein>
<organism evidence="1 2">
    <name type="scientific">Bradyrhizobium vignae</name>
    <dbReference type="NCBI Taxonomy" id="1549949"/>
    <lineage>
        <taxon>Bacteria</taxon>
        <taxon>Pseudomonadati</taxon>
        <taxon>Pseudomonadota</taxon>
        <taxon>Alphaproteobacteria</taxon>
        <taxon>Hyphomicrobiales</taxon>
        <taxon>Nitrobacteraceae</taxon>
        <taxon>Bradyrhizobium</taxon>
    </lineage>
</organism>